<protein>
    <submittedName>
        <fullName evidence="8">Protein tyrosine phosphatase receptor type H</fullName>
    </submittedName>
</protein>
<evidence type="ECO:0000256" key="1">
    <source>
        <dbReference type="ARBA" id="ARBA00004251"/>
    </source>
</evidence>
<dbReference type="Pfam" id="PF00041">
    <property type="entry name" value="fn3"/>
    <property type="match status" value="1"/>
</dbReference>
<keyword evidence="8" id="KW-0675">Receptor</keyword>
<gene>
    <name evidence="8" type="ORF">HJG63_016166</name>
</gene>
<evidence type="ECO:0000259" key="7">
    <source>
        <dbReference type="PROSITE" id="PS50853"/>
    </source>
</evidence>
<proteinExistence type="predicted"/>
<comment type="subcellular location">
    <subcellularLocation>
        <location evidence="1">Cell membrane</location>
        <topology evidence="1">Single-pass type I membrane protein</topology>
    </subcellularLocation>
    <subcellularLocation>
        <location evidence="2">Cell projection</location>
    </subcellularLocation>
</comment>
<feature type="signal peptide" evidence="6">
    <location>
        <begin position="1"/>
        <end position="27"/>
    </location>
</feature>
<feature type="chain" id="PRO_5029851612" evidence="6">
    <location>
        <begin position="28"/>
        <end position="198"/>
    </location>
</feature>
<keyword evidence="6" id="KW-0732">Signal</keyword>
<evidence type="ECO:0000256" key="5">
    <source>
        <dbReference type="ARBA" id="ARBA00023273"/>
    </source>
</evidence>
<evidence type="ECO:0000256" key="6">
    <source>
        <dbReference type="SAM" id="SignalP"/>
    </source>
</evidence>
<evidence type="ECO:0000256" key="4">
    <source>
        <dbReference type="ARBA" id="ARBA00022553"/>
    </source>
</evidence>
<dbReference type="SMART" id="SM00060">
    <property type="entry name" value="FN3"/>
    <property type="match status" value="1"/>
</dbReference>
<reference evidence="8 9" key="1">
    <citation type="journal article" date="2020" name="Nature">
        <title>Six reference-quality genomes reveal evolution of bat adaptations.</title>
        <authorList>
            <person name="Jebb D."/>
            <person name="Huang Z."/>
            <person name="Pippel M."/>
            <person name="Hughes G.M."/>
            <person name="Lavrichenko K."/>
            <person name="Devanna P."/>
            <person name="Winkler S."/>
            <person name="Jermiin L.S."/>
            <person name="Skirmuntt E.C."/>
            <person name="Katzourakis A."/>
            <person name="Burkitt-Gray L."/>
            <person name="Ray D.A."/>
            <person name="Sullivan K.A.M."/>
            <person name="Roscito J.G."/>
            <person name="Kirilenko B.M."/>
            <person name="Davalos L.M."/>
            <person name="Corthals A.P."/>
            <person name="Power M.L."/>
            <person name="Jones G."/>
            <person name="Ransome R.D."/>
            <person name="Dechmann D.K.N."/>
            <person name="Locatelli A.G."/>
            <person name="Puechmaille S.J."/>
            <person name="Fedrigo O."/>
            <person name="Jarvis E.D."/>
            <person name="Hiller M."/>
            <person name="Vernes S.C."/>
            <person name="Myers E.W."/>
            <person name="Teeling E.C."/>
        </authorList>
    </citation>
    <scope>NUCLEOTIDE SEQUENCE [LARGE SCALE GENOMIC DNA]</scope>
    <source>
        <strain evidence="8">MRouAeg1</strain>
        <tissue evidence="8">Muscle</tissue>
    </source>
</reference>
<dbReference type="GO" id="GO:0005886">
    <property type="term" value="C:plasma membrane"/>
    <property type="evidence" value="ECO:0007669"/>
    <property type="project" value="UniProtKB-SubCell"/>
</dbReference>
<evidence type="ECO:0000313" key="9">
    <source>
        <dbReference type="Proteomes" id="UP000593571"/>
    </source>
</evidence>
<dbReference type="InterPro" id="IPR013783">
    <property type="entry name" value="Ig-like_fold"/>
</dbReference>
<organism evidence="8 9">
    <name type="scientific">Rousettus aegyptiacus</name>
    <name type="common">Egyptian fruit bat</name>
    <name type="synonym">Pteropus aegyptiacus</name>
    <dbReference type="NCBI Taxonomy" id="9407"/>
    <lineage>
        <taxon>Eukaryota</taxon>
        <taxon>Metazoa</taxon>
        <taxon>Chordata</taxon>
        <taxon>Craniata</taxon>
        <taxon>Vertebrata</taxon>
        <taxon>Euteleostomi</taxon>
        <taxon>Mammalia</taxon>
        <taxon>Eutheria</taxon>
        <taxon>Laurasiatheria</taxon>
        <taxon>Chiroptera</taxon>
        <taxon>Yinpterochiroptera</taxon>
        <taxon>Pteropodoidea</taxon>
        <taxon>Pteropodidae</taxon>
        <taxon>Rousettinae</taxon>
        <taxon>Rousettus</taxon>
    </lineage>
</organism>
<dbReference type="InterPro" id="IPR003961">
    <property type="entry name" value="FN3_dom"/>
</dbReference>
<feature type="domain" description="Fibronectin type-III" evidence="7">
    <location>
        <begin position="64"/>
        <end position="154"/>
    </location>
</feature>
<dbReference type="Proteomes" id="UP000593571">
    <property type="component" value="Unassembled WGS sequence"/>
</dbReference>
<sequence length="198" mass="21287">MTGSGGDLRTWRSLVLLGLCSWTVARAAGECPVLNFTALNVHELLAGAGGEVSTEGTVIQDPNPIRNLNVEAETTSSVTLCWEAPEGPDLQNCTYWVQWIGDGNKTETQSTTNTSVTMEGLELGTLYKFSVWAEENGVPGSRQNLSISTDTGIMLRELEVESQYTFTIWAERNGASSDNRTLTGATGAMQCDWDGVGA</sequence>
<keyword evidence="5" id="KW-0966">Cell projection</keyword>
<dbReference type="FunFam" id="2.60.40.10:FF:000374">
    <property type="entry name" value="Protein tyrosine phosphatase, receptor type, H"/>
    <property type="match status" value="1"/>
</dbReference>
<evidence type="ECO:0000256" key="3">
    <source>
        <dbReference type="ARBA" id="ARBA00022475"/>
    </source>
</evidence>
<dbReference type="AlphaFoldDB" id="A0A7J8CKU9"/>
<name>A0A7J8CKU9_ROUAE</name>
<comment type="caution">
    <text evidence="8">The sequence shown here is derived from an EMBL/GenBank/DDBJ whole genome shotgun (WGS) entry which is preliminary data.</text>
</comment>
<dbReference type="GO" id="GO:0042995">
    <property type="term" value="C:cell projection"/>
    <property type="evidence" value="ECO:0007669"/>
    <property type="project" value="UniProtKB-SubCell"/>
</dbReference>
<dbReference type="SUPFAM" id="SSF49265">
    <property type="entry name" value="Fibronectin type III"/>
    <property type="match status" value="1"/>
</dbReference>
<dbReference type="CDD" id="cd00063">
    <property type="entry name" value="FN3"/>
    <property type="match status" value="1"/>
</dbReference>
<dbReference type="Gene3D" id="2.60.40.10">
    <property type="entry name" value="Immunoglobulins"/>
    <property type="match status" value="1"/>
</dbReference>
<accession>A0A7J8CKU9</accession>
<keyword evidence="3" id="KW-0472">Membrane</keyword>
<keyword evidence="3" id="KW-1003">Cell membrane</keyword>
<evidence type="ECO:0000256" key="2">
    <source>
        <dbReference type="ARBA" id="ARBA00004316"/>
    </source>
</evidence>
<dbReference type="PROSITE" id="PS50853">
    <property type="entry name" value="FN3"/>
    <property type="match status" value="1"/>
</dbReference>
<dbReference type="InterPro" id="IPR036116">
    <property type="entry name" value="FN3_sf"/>
</dbReference>
<evidence type="ECO:0000313" key="8">
    <source>
        <dbReference type="EMBL" id="KAF6411491.1"/>
    </source>
</evidence>
<keyword evidence="4" id="KW-0597">Phosphoprotein</keyword>
<dbReference type="EMBL" id="JACASE010000014">
    <property type="protein sequence ID" value="KAF6411491.1"/>
    <property type="molecule type" value="Genomic_DNA"/>
</dbReference>
<keyword evidence="9" id="KW-1185">Reference proteome</keyword>